<protein>
    <submittedName>
        <fullName evidence="1">Uncharacterized protein</fullName>
    </submittedName>
</protein>
<accession>A0ABR2J7E2</accession>
<organism evidence="1 2">
    <name type="scientific">Apiospora arundinis</name>
    <dbReference type="NCBI Taxonomy" id="335852"/>
    <lineage>
        <taxon>Eukaryota</taxon>
        <taxon>Fungi</taxon>
        <taxon>Dikarya</taxon>
        <taxon>Ascomycota</taxon>
        <taxon>Pezizomycotina</taxon>
        <taxon>Sordariomycetes</taxon>
        <taxon>Xylariomycetidae</taxon>
        <taxon>Amphisphaeriales</taxon>
        <taxon>Apiosporaceae</taxon>
        <taxon>Apiospora</taxon>
    </lineage>
</organism>
<keyword evidence="2" id="KW-1185">Reference proteome</keyword>
<evidence type="ECO:0000313" key="1">
    <source>
        <dbReference type="EMBL" id="KAK8873606.1"/>
    </source>
</evidence>
<gene>
    <name evidence="1" type="ORF">PGQ11_004120</name>
</gene>
<reference evidence="1 2" key="1">
    <citation type="journal article" date="2024" name="IMA Fungus">
        <title>Apiospora arundinis, a panoply of carbohydrate-active enzymes and secondary metabolites.</title>
        <authorList>
            <person name="Sorensen T."/>
            <person name="Petersen C."/>
            <person name="Muurmann A.T."/>
            <person name="Christiansen J.V."/>
            <person name="Brundto M.L."/>
            <person name="Overgaard C.K."/>
            <person name="Boysen A.T."/>
            <person name="Wollenberg R.D."/>
            <person name="Larsen T.O."/>
            <person name="Sorensen J.L."/>
            <person name="Nielsen K.L."/>
            <person name="Sondergaard T.E."/>
        </authorList>
    </citation>
    <scope>NUCLEOTIDE SEQUENCE [LARGE SCALE GENOMIC DNA]</scope>
    <source>
        <strain evidence="1 2">AAU 773</strain>
    </source>
</reference>
<name>A0ABR2J7E2_9PEZI</name>
<sequence length="166" mass="18788">MPSLKKAVATTTAAATQQQAKNKQQQVCCPSCGRSNLVWYQRFNSLFDGLFAGWTGAAGIAATIITISENIKSIFPTSIPRQIVSRFYNLFELARAKKQGIWWHIGDRICRFGTRTQDVGLKAKHHAAAKSDKKPRKHRRSNSRLLTWIRRGEVYEGLDGERVRIE</sequence>
<comment type="caution">
    <text evidence="1">The sequence shown here is derived from an EMBL/GenBank/DDBJ whole genome shotgun (WGS) entry which is preliminary data.</text>
</comment>
<dbReference type="Proteomes" id="UP001390339">
    <property type="component" value="Unassembled WGS sequence"/>
</dbReference>
<evidence type="ECO:0000313" key="2">
    <source>
        <dbReference type="Proteomes" id="UP001390339"/>
    </source>
</evidence>
<dbReference type="EMBL" id="JAPCWZ010000003">
    <property type="protein sequence ID" value="KAK8873606.1"/>
    <property type="molecule type" value="Genomic_DNA"/>
</dbReference>
<proteinExistence type="predicted"/>